<proteinExistence type="predicted"/>
<name>A0A5J5H821_9BACI</name>
<dbReference type="Proteomes" id="UP000326671">
    <property type="component" value="Unassembled WGS sequence"/>
</dbReference>
<evidence type="ECO:0000313" key="2">
    <source>
        <dbReference type="Proteomes" id="UP000326671"/>
    </source>
</evidence>
<dbReference type="GO" id="GO:0007015">
    <property type="term" value="P:actin filament organization"/>
    <property type="evidence" value="ECO:0007669"/>
    <property type="project" value="InterPro"/>
</dbReference>
<sequence>MNTHYLAPHETYELHELLTFKNLCLTKSATMSGLAQDQELQNILTSDVTKTKGQIQRIQEFITNRGDQLQ</sequence>
<dbReference type="AlphaFoldDB" id="A0A5J5H821"/>
<evidence type="ECO:0000313" key="1">
    <source>
        <dbReference type="EMBL" id="KAA9015743.1"/>
    </source>
</evidence>
<reference evidence="1 2" key="1">
    <citation type="submission" date="2019-09" db="EMBL/GenBank/DDBJ databases">
        <title>Whole genome sequences of isolates from the Mars Exploration Rovers.</title>
        <authorList>
            <person name="Seuylemezian A."/>
            <person name="Vaishampayan P."/>
        </authorList>
    </citation>
    <scope>NUCLEOTIDE SEQUENCE [LARGE SCALE GENOMIC DNA]</scope>
    <source>
        <strain evidence="1 2">MER_TA_151</strain>
    </source>
</reference>
<organism evidence="1 2">
    <name type="scientific">Niallia endozanthoxylica</name>
    <dbReference type="NCBI Taxonomy" id="2036016"/>
    <lineage>
        <taxon>Bacteria</taxon>
        <taxon>Bacillati</taxon>
        <taxon>Bacillota</taxon>
        <taxon>Bacilli</taxon>
        <taxon>Bacillales</taxon>
        <taxon>Bacillaceae</taxon>
        <taxon>Niallia</taxon>
    </lineage>
</organism>
<dbReference type="RefSeq" id="WP_150442296.1">
    <property type="nucleotide sequence ID" value="NZ_VYKL01000040.1"/>
</dbReference>
<dbReference type="Pfam" id="PF12761">
    <property type="entry name" value="End3"/>
    <property type="match status" value="1"/>
</dbReference>
<protein>
    <recommendedName>
        <fullName evidence="3">Spore coat protein</fullName>
    </recommendedName>
</protein>
<dbReference type="EMBL" id="VYKL01000040">
    <property type="protein sequence ID" value="KAA9015743.1"/>
    <property type="molecule type" value="Genomic_DNA"/>
</dbReference>
<dbReference type="OrthoDB" id="2356617at2"/>
<dbReference type="GO" id="GO:0006897">
    <property type="term" value="P:endocytosis"/>
    <property type="evidence" value="ECO:0007669"/>
    <property type="project" value="InterPro"/>
</dbReference>
<accession>A0A5J5H821</accession>
<keyword evidence="2" id="KW-1185">Reference proteome</keyword>
<comment type="caution">
    <text evidence="1">The sequence shown here is derived from an EMBL/GenBank/DDBJ whole genome shotgun (WGS) entry which is preliminary data.</text>
</comment>
<evidence type="ECO:0008006" key="3">
    <source>
        <dbReference type="Google" id="ProtNLM"/>
    </source>
</evidence>
<gene>
    <name evidence="1" type="ORF">F4V44_22690</name>
</gene>
<dbReference type="InterPro" id="IPR025604">
    <property type="entry name" value="End3"/>
</dbReference>